<dbReference type="CDD" id="cd02966">
    <property type="entry name" value="TlpA_like_family"/>
    <property type="match status" value="1"/>
</dbReference>
<dbReference type="GO" id="GO:0017004">
    <property type="term" value="P:cytochrome complex assembly"/>
    <property type="evidence" value="ECO:0007669"/>
    <property type="project" value="UniProtKB-KW"/>
</dbReference>
<dbReference type="InterPro" id="IPR013740">
    <property type="entry name" value="Redoxin"/>
</dbReference>
<dbReference type="SUPFAM" id="SSF52833">
    <property type="entry name" value="Thioredoxin-like"/>
    <property type="match status" value="2"/>
</dbReference>
<dbReference type="SUPFAM" id="SSF74863">
    <property type="entry name" value="Thiol:disulfide interchange protein DsbD, N-terminal domain (DsbD-alpha)"/>
    <property type="match status" value="2"/>
</dbReference>
<dbReference type="GO" id="GO:0010038">
    <property type="term" value="P:response to metal ion"/>
    <property type="evidence" value="ECO:0007669"/>
    <property type="project" value="InterPro"/>
</dbReference>
<evidence type="ECO:0000256" key="11">
    <source>
        <dbReference type="SAM" id="Phobius"/>
    </source>
</evidence>
<evidence type="ECO:0000256" key="9">
    <source>
        <dbReference type="ARBA" id="ARBA00023136"/>
    </source>
</evidence>
<evidence type="ECO:0000256" key="8">
    <source>
        <dbReference type="ARBA" id="ARBA00022989"/>
    </source>
</evidence>
<dbReference type="PROSITE" id="PS51352">
    <property type="entry name" value="THIOREDOXIN_2"/>
    <property type="match status" value="1"/>
</dbReference>
<proteinExistence type="inferred from homology"/>
<dbReference type="SUPFAM" id="SSF54913">
    <property type="entry name" value="GlnB-like"/>
    <property type="match status" value="1"/>
</dbReference>
<comment type="subcellular location">
    <subcellularLocation>
        <location evidence="1">Cell membrane</location>
        <topology evidence="1">Multi-pass membrane protein</topology>
    </subcellularLocation>
</comment>
<dbReference type="Gene3D" id="3.40.30.10">
    <property type="entry name" value="Glutaredoxin"/>
    <property type="match status" value="2"/>
</dbReference>
<dbReference type="PROSITE" id="PS00194">
    <property type="entry name" value="THIOREDOXIN_1"/>
    <property type="match status" value="1"/>
</dbReference>
<evidence type="ECO:0000256" key="5">
    <source>
        <dbReference type="ARBA" id="ARBA00022475"/>
    </source>
</evidence>
<dbReference type="GO" id="GO:0015035">
    <property type="term" value="F:protein-disulfide reductase activity"/>
    <property type="evidence" value="ECO:0007669"/>
    <property type="project" value="TreeGrafter"/>
</dbReference>
<sequence>MSTVDPVLLLLTTCPDRASAERIAHALVAEHLAACVTRLDGAQSTYRWQGEVTTDAELQLLVKTTASRVDEAIARIVELHPYELPECIATLFARGAALCALLWLSLPAFALDEKDLLPVDQAFALTASAPERGQIQLQFKIAPGYYLYRHRTTVKADPAFNAAALQMPAGKKHHDDFFGEVETYRERLQATLPGAPTDAAGTISLEVRYQGCADAGVCYPPQKRVMQVTLPGAGGAAATLPTARATGASAFNNPLAGAGSGGGLRLPGTSNSQALPLPSEQAFGFDAIASDGNTLLLRFSPAPGYYLYRDRTSLKLEGGAGVLADKPRWPAAQSHRDEHFGDVAVYFNQVEVPVPLRRTRAEAVDSTLVVTFQGCQTDGICYPPMTRRVKLSIPAGKASASGDASAARDDVIRSLPASAAARTREGANGTPLRLLPTVPNDAPANAGAADASSGARDAFAADAQQDNALRTKAPSRVPKTDSSLLWVLLLALGGGLVLNLMPCVLPILSLKVLSLAQSGESPERARSHAMWYTLGVLVAFAVIGALMVGLRMLGNAVGIGFQLQHPGVVAALAYIMFAVGLSLSGVFTMGGGIGNFGQSLARRSGPAGDFFTGVLACVVGSACVGPFFGPAVAYAFVAPPVAAMLVFLFLGLGLALPFLLIGFVPALARRLPKPGQWMETLKHVLAFPMYAAALWLLWVLGKQRGVDGMALALGGLLLLTGGLWLFERSRWRSQRAAGLLGVLLVIAALVPVWGVTQLAPPARAAQASSENVVEYSPQMLDRLRADNRVVFVNMTADWCVSCKANERAVLSRPEFKELLKRTNAVYMRGDYTNVDPQITAFLDEHKAVGVPLYVVYGPGAPPTVLPTLLTQALVEEALLPVLAAGLGLWAGNRLTPPPAAQNPAPAAVSPPALPMLHPGDPLPALVLPDGEGNAQDIRERFKGRPLLVNVWASWCGPCVEEMPELARFAEGQGTSGVQVLGLALDTPDGVRDFLQRVPVNYLIVLDTPGPRDASVQLGNAQGLLPYSVLFDAQGRMVKAKLGPFAHGEIEGWAK</sequence>
<evidence type="ECO:0000256" key="3">
    <source>
        <dbReference type="ARBA" id="ARBA00010505"/>
    </source>
</evidence>
<keyword evidence="9 11" id="KW-0472">Membrane</keyword>
<evidence type="ECO:0000259" key="12">
    <source>
        <dbReference type="PROSITE" id="PS51352"/>
    </source>
</evidence>
<dbReference type="InterPro" id="IPR036929">
    <property type="entry name" value="DsbDN_sf"/>
</dbReference>
<gene>
    <name evidence="13" type="ORF">H2204_013128</name>
</gene>
<dbReference type="InterPro" id="IPR011322">
    <property type="entry name" value="N-reg_PII-like_a/b"/>
</dbReference>
<dbReference type="PANTHER" id="PTHR32234">
    <property type="entry name" value="THIOL:DISULFIDE INTERCHANGE PROTEIN DSBD"/>
    <property type="match status" value="1"/>
</dbReference>
<evidence type="ECO:0000256" key="10">
    <source>
        <dbReference type="SAM" id="MobiDB-lite"/>
    </source>
</evidence>
<dbReference type="InterPro" id="IPR003834">
    <property type="entry name" value="Cyt_c_assmbl_TM_dom"/>
</dbReference>
<dbReference type="InterPro" id="IPR013766">
    <property type="entry name" value="Thioredoxin_domain"/>
</dbReference>
<evidence type="ECO:0000256" key="4">
    <source>
        <dbReference type="ARBA" id="ARBA00020998"/>
    </source>
</evidence>
<dbReference type="Pfam" id="PF02683">
    <property type="entry name" value="DsbD_TM"/>
    <property type="match status" value="1"/>
</dbReference>
<evidence type="ECO:0000256" key="1">
    <source>
        <dbReference type="ARBA" id="ARBA00004651"/>
    </source>
</evidence>
<dbReference type="InterPro" id="IPR036249">
    <property type="entry name" value="Thioredoxin-like_sf"/>
</dbReference>
<dbReference type="Pfam" id="PF11412">
    <property type="entry name" value="DsbD_N"/>
    <property type="match status" value="2"/>
</dbReference>
<dbReference type="AlphaFoldDB" id="A0AA38XR45"/>
<evidence type="ECO:0000256" key="6">
    <source>
        <dbReference type="ARBA" id="ARBA00022692"/>
    </source>
</evidence>
<feature type="transmembrane region" description="Helical" evidence="11">
    <location>
        <begin position="610"/>
        <end position="636"/>
    </location>
</feature>
<dbReference type="GO" id="GO:0045454">
    <property type="term" value="P:cell redox homeostasis"/>
    <property type="evidence" value="ECO:0007669"/>
    <property type="project" value="TreeGrafter"/>
</dbReference>
<comment type="similarity">
    <text evidence="3">Belongs to the peroxiredoxin family. Prx5 subfamily.</text>
</comment>
<keyword evidence="7" id="KW-0201">Cytochrome c-type biogenesis</keyword>
<name>A0AA38XR45_9EURO</name>
<keyword evidence="8 11" id="KW-1133">Transmembrane helix</keyword>
<keyword evidence="6 11" id="KW-0812">Transmembrane</keyword>
<dbReference type="Gene3D" id="3.30.70.120">
    <property type="match status" value="1"/>
</dbReference>
<dbReference type="Gene3D" id="2.60.40.1250">
    <property type="entry name" value="Thiol:disulfide interchange protein DsbD, N-terminal domain"/>
    <property type="match status" value="2"/>
</dbReference>
<dbReference type="Pfam" id="PF08534">
    <property type="entry name" value="Redoxin"/>
    <property type="match status" value="1"/>
</dbReference>
<feature type="transmembrane region" description="Helical" evidence="11">
    <location>
        <begin position="529"/>
        <end position="548"/>
    </location>
</feature>
<reference evidence="13" key="1">
    <citation type="submission" date="2022-10" db="EMBL/GenBank/DDBJ databases">
        <title>Culturing micro-colonial fungi from biological soil crusts in the Mojave desert and describing Neophaeococcomyces mojavensis, and introducing the new genera and species Taxawa tesnikishii.</title>
        <authorList>
            <person name="Kurbessoian T."/>
            <person name="Stajich J.E."/>
        </authorList>
    </citation>
    <scope>NUCLEOTIDE SEQUENCE</scope>
    <source>
        <strain evidence="13">TK_35</strain>
    </source>
</reference>
<dbReference type="InterPro" id="IPR017937">
    <property type="entry name" value="Thioredoxin_CS"/>
</dbReference>
<evidence type="ECO:0000313" key="13">
    <source>
        <dbReference type="EMBL" id="KAJ9618173.1"/>
    </source>
</evidence>
<feature type="region of interest" description="Disordered" evidence="10">
    <location>
        <begin position="419"/>
        <end position="450"/>
    </location>
</feature>
<feature type="transmembrane region" description="Helical" evidence="11">
    <location>
        <begin position="706"/>
        <end position="726"/>
    </location>
</feature>
<dbReference type="InterPro" id="IPR015867">
    <property type="entry name" value="N-reg_PII/ATP_PRibTrfase_C"/>
</dbReference>
<feature type="compositionally biased region" description="Low complexity" evidence="10">
    <location>
        <begin position="441"/>
        <end position="450"/>
    </location>
</feature>
<dbReference type="InterPro" id="IPR028250">
    <property type="entry name" value="DsbDN"/>
</dbReference>
<feature type="transmembrane region" description="Helical" evidence="11">
    <location>
        <begin position="738"/>
        <end position="756"/>
    </location>
</feature>
<organism evidence="13">
    <name type="scientific">Knufia peltigerae</name>
    <dbReference type="NCBI Taxonomy" id="1002370"/>
    <lineage>
        <taxon>Eukaryota</taxon>
        <taxon>Fungi</taxon>
        <taxon>Dikarya</taxon>
        <taxon>Ascomycota</taxon>
        <taxon>Pezizomycotina</taxon>
        <taxon>Eurotiomycetes</taxon>
        <taxon>Chaetothyriomycetidae</taxon>
        <taxon>Chaetothyriales</taxon>
        <taxon>Trichomeriaceae</taxon>
        <taxon>Knufia</taxon>
    </lineage>
</organism>
<comment type="caution">
    <text evidence="13">The sequence shown here is derived from an EMBL/GenBank/DDBJ whole genome shotgun (WGS) entry which is preliminary data.</text>
</comment>
<evidence type="ECO:0000256" key="7">
    <source>
        <dbReference type="ARBA" id="ARBA00022748"/>
    </source>
</evidence>
<evidence type="ECO:0000256" key="2">
    <source>
        <dbReference type="ARBA" id="ARBA00010169"/>
    </source>
</evidence>
<dbReference type="Pfam" id="PF03091">
    <property type="entry name" value="CutA1"/>
    <property type="match status" value="1"/>
</dbReference>
<dbReference type="CDD" id="cd02953">
    <property type="entry name" value="DsbDgamma"/>
    <property type="match status" value="1"/>
</dbReference>
<feature type="transmembrane region" description="Helical" evidence="11">
    <location>
        <begin position="484"/>
        <end position="508"/>
    </location>
</feature>
<feature type="transmembrane region" description="Helical" evidence="11">
    <location>
        <begin position="642"/>
        <end position="668"/>
    </location>
</feature>
<protein>
    <recommendedName>
        <fullName evidence="4">ATP phosphoribosyltransferase</fullName>
    </recommendedName>
</protein>
<dbReference type="InterPro" id="IPR004323">
    <property type="entry name" value="Ion_tolerance_CutA"/>
</dbReference>
<dbReference type="GO" id="GO:0005886">
    <property type="term" value="C:plasma membrane"/>
    <property type="evidence" value="ECO:0007669"/>
    <property type="project" value="UniProtKB-SubCell"/>
</dbReference>
<dbReference type="Pfam" id="PF13899">
    <property type="entry name" value="Thioredoxin_7"/>
    <property type="match status" value="1"/>
</dbReference>
<feature type="transmembrane region" description="Helical" evidence="11">
    <location>
        <begin position="680"/>
        <end position="700"/>
    </location>
</feature>
<feature type="domain" description="Thioredoxin" evidence="12">
    <location>
        <begin position="916"/>
        <end position="1054"/>
    </location>
</feature>
<comment type="similarity">
    <text evidence="2">Belongs to the CutA family.</text>
</comment>
<accession>A0AA38XR45</accession>
<dbReference type="EMBL" id="JAPDRN010000144">
    <property type="protein sequence ID" value="KAJ9618173.1"/>
    <property type="molecule type" value="Genomic_DNA"/>
</dbReference>
<dbReference type="InterPro" id="IPR035671">
    <property type="entry name" value="DsbD_gamma"/>
</dbReference>
<dbReference type="FunFam" id="3.40.30.10:FF:000327">
    <property type="entry name" value="C-type cytochrome biogenesis protein"/>
    <property type="match status" value="1"/>
</dbReference>
<keyword evidence="5" id="KW-1003">Cell membrane</keyword>
<dbReference type="PANTHER" id="PTHR32234:SF3">
    <property type="entry name" value="SUPPRESSION OF COPPER SENSITIVITY PROTEIN"/>
    <property type="match status" value="1"/>
</dbReference>
<feature type="transmembrane region" description="Helical" evidence="11">
    <location>
        <begin position="568"/>
        <end position="589"/>
    </location>
</feature>